<feature type="transmembrane region" description="Helical" evidence="1">
    <location>
        <begin position="20"/>
        <end position="41"/>
    </location>
</feature>
<accession>A0A414R044</accession>
<dbReference type="SUPFAM" id="SSF54106">
    <property type="entry name" value="LysM domain"/>
    <property type="match status" value="1"/>
</dbReference>
<keyword evidence="1" id="KW-1133">Transmembrane helix</keyword>
<dbReference type="PROSITE" id="PS51782">
    <property type="entry name" value="LYSM"/>
    <property type="match status" value="1"/>
</dbReference>
<dbReference type="Pfam" id="PF01476">
    <property type="entry name" value="LysM"/>
    <property type="match status" value="1"/>
</dbReference>
<dbReference type="Proteomes" id="UP000283701">
    <property type="component" value="Unassembled WGS sequence"/>
</dbReference>
<keyword evidence="1" id="KW-0812">Transmembrane</keyword>
<evidence type="ECO:0000259" key="2">
    <source>
        <dbReference type="PROSITE" id="PS51782"/>
    </source>
</evidence>
<sequence length="118" mass="13238">MHFGDVSRNRRIVVRKQKIALVSIAFIALAIIICTFLFGAIRTQAAPSEISCKYYTSIEVQSGDTLWSIASDHITEEYRDMNAYIDEVCSINKISQNEIHAGQYLTIPYYSSIAIAGK</sequence>
<reference evidence="3 4" key="1">
    <citation type="submission" date="2018-08" db="EMBL/GenBank/DDBJ databases">
        <title>A genome reference for cultivated species of the human gut microbiota.</title>
        <authorList>
            <person name="Zou Y."/>
            <person name="Xue W."/>
            <person name="Luo G."/>
        </authorList>
    </citation>
    <scope>NUCLEOTIDE SEQUENCE [LARGE SCALE GENOMIC DNA]</scope>
    <source>
        <strain evidence="3 4">AM23-23AC</strain>
    </source>
</reference>
<protein>
    <submittedName>
        <fullName evidence="3">LysM peptidoglycan-binding domain-containing protein</fullName>
    </submittedName>
</protein>
<dbReference type="AlphaFoldDB" id="A0A414R044"/>
<gene>
    <name evidence="3" type="ORF">DW654_05530</name>
</gene>
<proteinExistence type="predicted"/>
<name>A0A414R044_9FIRM</name>
<feature type="domain" description="LysM" evidence="2">
    <location>
        <begin position="56"/>
        <end position="107"/>
    </location>
</feature>
<keyword evidence="1" id="KW-0472">Membrane</keyword>
<dbReference type="InterPro" id="IPR018392">
    <property type="entry name" value="LysM"/>
</dbReference>
<dbReference type="SMART" id="SM00257">
    <property type="entry name" value="LysM"/>
    <property type="match status" value="1"/>
</dbReference>
<dbReference type="Gene3D" id="3.10.350.10">
    <property type="entry name" value="LysM domain"/>
    <property type="match status" value="1"/>
</dbReference>
<evidence type="ECO:0000313" key="4">
    <source>
        <dbReference type="Proteomes" id="UP000283701"/>
    </source>
</evidence>
<comment type="caution">
    <text evidence="3">The sequence shown here is derived from an EMBL/GenBank/DDBJ whole genome shotgun (WGS) entry which is preliminary data.</text>
</comment>
<dbReference type="EMBL" id="QRHP01000003">
    <property type="protein sequence ID" value="RHF86417.1"/>
    <property type="molecule type" value="Genomic_DNA"/>
</dbReference>
<dbReference type="InterPro" id="IPR036779">
    <property type="entry name" value="LysM_dom_sf"/>
</dbReference>
<dbReference type="CDD" id="cd00118">
    <property type="entry name" value="LysM"/>
    <property type="match status" value="1"/>
</dbReference>
<evidence type="ECO:0000313" key="3">
    <source>
        <dbReference type="EMBL" id="RHF86417.1"/>
    </source>
</evidence>
<organism evidence="3 4">
    <name type="scientific">Roseburia inulinivorans</name>
    <dbReference type="NCBI Taxonomy" id="360807"/>
    <lineage>
        <taxon>Bacteria</taxon>
        <taxon>Bacillati</taxon>
        <taxon>Bacillota</taxon>
        <taxon>Clostridia</taxon>
        <taxon>Lachnospirales</taxon>
        <taxon>Lachnospiraceae</taxon>
        <taxon>Roseburia</taxon>
    </lineage>
</organism>
<evidence type="ECO:0000256" key="1">
    <source>
        <dbReference type="SAM" id="Phobius"/>
    </source>
</evidence>